<evidence type="ECO:0000313" key="3">
    <source>
        <dbReference type="Proteomes" id="UP000317318"/>
    </source>
</evidence>
<reference evidence="2 3" key="1">
    <citation type="submission" date="2019-02" db="EMBL/GenBank/DDBJ databases">
        <title>Deep-cultivation of Planctomycetes and their phenomic and genomic characterization uncovers novel biology.</title>
        <authorList>
            <person name="Wiegand S."/>
            <person name="Jogler M."/>
            <person name="Boedeker C."/>
            <person name="Pinto D."/>
            <person name="Vollmers J."/>
            <person name="Rivas-Marin E."/>
            <person name="Kohn T."/>
            <person name="Peeters S.H."/>
            <person name="Heuer A."/>
            <person name="Rast P."/>
            <person name="Oberbeckmann S."/>
            <person name="Bunk B."/>
            <person name="Jeske O."/>
            <person name="Meyerdierks A."/>
            <person name="Storesund J.E."/>
            <person name="Kallscheuer N."/>
            <person name="Luecker S."/>
            <person name="Lage O.M."/>
            <person name="Pohl T."/>
            <person name="Merkel B.J."/>
            <person name="Hornburger P."/>
            <person name="Mueller R.-W."/>
            <person name="Bruemmer F."/>
            <person name="Labrenz M."/>
            <person name="Spormann A.M."/>
            <person name="Op den Camp H."/>
            <person name="Overmann J."/>
            <person name="Amann R."/>
            <person name="Jetten M.S.M."/>
            <person name="Mascher T."/>
            <person name="Medema M.H."/>
            <person name="Devos D.P."/>
            <person name="Kaster A.-K."/>
            <person name="Ovreas L."/>
            <person name="Rohde M."/>
            <person name="Galperin M.Y."/>
            <person name="Jogler C."/>
        </authorList>
    </citation>
    <scope>NUCLEOTIDE SEQUENCE [LARGE SCALE GENOMIC DNA]</scope>
    <source>
        <strain evidence="2 3">Pan189</strain>
    </source>
</reference>
<proteinExistence type="predicted"/>
<dbReference type="AlphaFoldDB" id="A0A517QYS1"/>
<name>A0A517QYS1_9PLAN</name>
<organism evidence="2 3">
    <name type="scientific">Stratiformator vulcanicus</name>
    <dbReference type="NCBI Taxonomy" id="2527980"/>
    <lineage>
        <taxon>Bacteria</taxon>
        <taxon>Pseudomonadati</taxon>
        <taxon>Planctomycetota</taxon>
        <taxon>Planctomycetia</taxon>
        <taxon>Planctomycetales</taxon>
        <taxon>Planctomycetaceae</taxon>
        <taxon>Stratiformator</taxon>
    </lineage>
</organism>
<protein>
    <submittedName>
        <fullName evidence="2">Uncharacterized protein</fullName>
    </submittedName>
</protein>
<evidence type="ECO:0000313" key="2">
    <source>
        <dbReference type="EMBL" id="QDT36799.1"/>
    </source>
</evidence>
<feature type="transmembrane region" description="Helical" evidence="1">
    <location>
        <begin position="71"/>
        <end position="91"/>
    </location>
</feature>
<dbReference type="KEGG" id="svp:Pan189_11620"/>
<evidence type="ECO:0000256" key="1">
    <source>
        <dbReference type="SAM" id="Phobius"/>
    </source>
</evidence>
<accession>A0A517QYS1</accession>
<keyword evidence="3" id="KW-1185">Reference proteome</keyword>
<keyword evidence="1" id="KW-1133">Transmembrane helix</keyword>
<keyword evidence="1" id="KW-0472">Membrane</keyword>
<gene>
    <name evidence="2" type="ORF">Pan189_11620</name>
</gene>
<dbReference type="Proteomes" id="UP000317318">
    <property type="component" value="Chromosome"/>
</dbReference>
<feature type="transmembrane region" description="Helical" evidence="1">
    <location>
        <begin position="16"/>
        <end position="36"/>
    </location>
</feature>
<sequence length="106" mass="12496">MLWSWLRDGDEPWGPAYFWFNVAEGLIWFGLGFYVLIRAYRRSWREGLSPVETAYAVAFVVFGLTDLREAWICTPVLIIAKGLICATILLIRREITRRYYLSTKWI</sequence>
<keyword evidence="1" id="KW-0812">Transmembrane</keyword>
<dbReference type="EMBL" id="CP036268">
    <property type="protein sequence ID" value="QDT36799.1"/>
    <property type="molecule type" value="Genomic_DNA"/>
</dbReference>
<feature type="transmembrane region" description="Helical" evidence="1">
    <location>
        <begin position="48"/>
        <end position="65"/>
    </location>
</feature>